<protein>
    <submittedName>
        <fullName evidence="2">DedA family protein</fullName>
    </submittedName>
</protein>
<dbReference type="Proteomes" id="UP001210261">
    <property type="component" value="Unassembled WGS sequence"/>
</dbReference>
<keyword evidence="1" id="KW-1133">Transmembrane helix</keyword>
<gene>
    <name evidence="2" type="ORF">PF021_00285</name>
</gene>
<evidence type="ECO:0000256" key="1">
    <source>
        <dbReference type="SAM" id="Phobius"/>
    </source>
</evidence>
<feature type="transmembrane region" description="Helical" evidence="1">
    <location>
        <begin position="90"/>
        <end position="113"/>
    </location>
</feature>
<keyword evidence="1" id="KW-0812">Transmembrane</keyword>
<keyword evidence="1" id="KW-0472">Membrane</keyword>
<dbReference type="PANTHER" id="PTHR42709">
    <property type="entry name" value="ALKALINE PHOSPHATASE LIKE PROTEIN"/>
    <property type="match status" value="1"/>
</dbReference>
<dbReference type="PANTHER" id="PTHR42709:SF4">
    <property type="entry name" value="INNER MEMBRANE PROTEIN YQAA"/>
    <property type="match status" value="1"/>
</dbReference>
<feature type="transmembrane region" description="Helical" evidence="1">
    <location>
        <begin position="40"/>
        <end position="69"/>
    </location>
</feature>
<dbReference type="EMBL" id="JAQHXR010000001">
    <property type="protein sequence ID" value="MDA3968113.1"/>
    <property type="molecule type" value="Genomic_DNA"/>
</dbReference>
<dbReference type="RefSeq" id="WP_271020389.1">
    <property type="nucleotide sequence ID" value="NZ_JAQHXR010000001.1"/>
</dbReference>
<organism evidence="2 3">
    <name type="scientific">Helicobacter ibis</name>
    <dbReference type="NCBI Taxonomy" id="2962633"/>
    <lineage>
        <taxon>Bacteria</taxon>
        <taxon>Pseudomonadati</taxon>
        <taxon>Campylobacterota</taxon>
        <taxon>Epsilonproteobacteria</taxon>
        <taxon>Campylobacterales</taxon>
        <taxon>Helicobacteraceae</taxon>
        <taxon>Helicobacter</taxon>
    </lineage>
</organism>
<reference evidence="2 3" key="1">
    <citation type="submission" date="2023-01" db="EMBL/GenBank/DDBJ databases">
        <title>Description of Helicobacter ibis sp. nov. isolated from faecal droppings of black-faced ibis (Theristicus melanopis).</title>
        <authorList>
            <person name="Lopez-Cantillo M."/>
            <person name="Vidal-Veuthey B."/>
            <person name="Mella A."/>
            <person name="De La Haba R."/>
            <person name="Collado L."/>
        </authorList>
    </citation>
    <scope>NUCLEOTIDE SEQUENCE [LARGE SCALE GENOMIC DNA]</scope>
    <source>
        <strain evidence="2 3">A82</strain>
    </source>
</reference>
<evidence type="ECO:0000313" key="2">
    <source>
        <dbReference type="EMBL" id="MDA3968113.1"/>
    </source>
</evidence>
<evidence type="ECO:0000313" key="3">
    <source>
        <dbReference type="Proteomes" id="UP001210261"/>
    </source>
</evidence>
<name>A0ABT4VBN2_9HELI</name>
<keyword evidence="3" id="KW-1185">Reference proteome</keyword>
<proteinExistence type="predicted"/>
<accession>A0ABT4VBN2</accession>
<sequence length="142" mass="15808">MIENLGILGLFLISFIASSLYPLGSEVFVAMFIKLGYDKYLVLLVATLGNTLGTLSTYAIGYFGTNLILHSRFKENIKKAIKYVNITKKFGSLCAFFTFLPIIGDIFALALGITRCNLAKMIIFVTLGKTLRYYLIIHFISA</sequence>
<comment type="caution">
    <text evidence="2">The sequence shown here is derived from an EMBL/GenBank/DDBJ whole genome shotgun (WGS) entry which is preliminary data.</text>
</comment>
<feature type="transmembrane region" description="Helical" evidence="1">
    <location>
        <begin position="119"/>
        <end position="140"/>
    </location>
</feature>
<dbReference type="InterPro" id="IPR051311">
    <property type="entry name" value="DedA_domain"/>
</dbReference>